<evidence type="ECO:0000256" key="3">
    <source>
        <dbReference type="ARBA" id="ARBA00023163"/>
    </source>
</evidence>
<evidence type="ECO:0000256" key="1">
    <source>
        <dbReference type="ARBA" id="ARBA00022491"/>
    </source>
</evidence>
<dbReference type="PROSITE" id="PS51000">
    <property type="entry name" value="HTH_DEOR_2"/>
    <property type="match status" value="1"/>
</dbReference>
<keyword evidence="1" id="KW-0678">Repressor</keyword>
<keyword evidence="2" id="KW-0805">Transcription regulation</keyword>
<dbReference type="InterPro" id="IPR037171">
    <property type="entry name" value="NagB/RpiA_transferase-like"/>
</dbReference>
<dbReference type="Gene3D" id="3.30.750.70">
    <property type="entry name" value="4-hydroxybutyrate coenzyme like domains"/>
    <property type="match status" value="1"/>
</dbReference>
<feature type="domain" description="HTH deoR-type" evidence="4">
    <location>
        <begin position="3"/>
        <end position="58"/>
    </location>
</feature>
<reference evidence="5 6" key="1">
    <citation type="submission" date="2019-03" db="EMBL/GenBank/DDBJ databases">
        <title>Genomic Encyclopedia of Type Strains, Phase IV (KMG-IV): sequencing the most valuable type-strain genomes for metagenomic binning, comparative biology and taxonomic classification.</title>
        <authorList>
            <person name="Goeker M."/>
        </authorList>
    </citation>
    <scope>NUCLEOTIDE SEQUENCE [LARGE SCALE GENOMIC DNA]</scope>
    <source>
        <strain evidence="5 6">DSM 24766</strain>
    </source>
</reference>
<dbReference type="InterPro" id="IPR014036">
    <property type="entry name" value="DeoR-like_C"/>
</dbReference>
<evidence type="ECO:0000313" key="5">
    <source>
        <dbReference type="EMBL" id="TCP60964.1"/>
    </source>
</evidence>
<dbReference type="InterPro" id="IPR001034">
    <property type="entry name" value="DeoR_HTH"/>
</dbReference>
<dbReference type="Proteomes" id="UP000295050">
    <property type="component" value="Unassembled WGS sequence"/>
</dbReference>
<dbReference type="InterPro" id="IPR036390">
    <property type="entry name" value="WH_DNA-bd_sf"/>
</dbReference>
<dbReference type="OrthoDB" id="9814815at2"/>
<accession>A0A4R2REI6</accession>
<dbReference type="EMBL" id="SLXU01000007">
    <property type="protein sequence ID" value="TCP60964.1"/>
    <property type="molecule type" value="Genomic_DNA"/>
</dbReference>
<dbReference type="AlphaFoldDB" id="A0A4R2REI6"/>
<dbReference type="RefSeq" id="WP_132951509.1">
    <property type="nucleotide sequence ID" value="NZ_SLXU01000007.1"/>
</dbReference>
<dbReference type="Pfam" id="PF08220">
    <property type="entry name" value="HTH_DeoR"/>
    <property type="match status" value="1"/>
</dbReference>
<gene>
    <name evidence="5" type="ORF">EV663_107140</name>
</gene>
<sequence>MSQSFRQHDILEIARDEGKVKVEDLAERFAVSVQTIRRDLSDLAEAGWLERVHGGAVLRSSVANIGYEDRRGINEEAKSAIAAACARDIPDGAALFLGIGTTTEAVAATLLHHRNLMVVTNNINVANILAANPDCEIVLSGGRLRRADGGLVGNLTTTMLEQFRFDIAVIGCSAIAPDGELLDFDFQEVGVSQSIIRRARATWLTADHSKFERNAPVRVASLSEVDRFFTDAGLPDALRQLCQDWGTDVTVSPPA</sequence>
<keyword evidence="3" id="KW-0804">Transcription</keyword>
<dbReference type="SMART" id="SM00420">
    <property type="entry name" value="HTH_DEOR"/>
    <property type="match status" value="1"/>
</dbReference>
<dbReference type="InterPro" id="IPR036388">
    <property type="entry name" value="WH-like_DNA-bd_sf"/>
</dbReference>
<dbReference type="SUPFAM" id="SSF46785">
    <property type="entry name" value="Winged helix' DNA-binding domain"/>
    <property type="match status" value="1"/>
</dbReference>
<dbReference type="Gene3D" id="1.10.10.10">
    <property type="entry name" value="Winged helix-like DNA-binding domain superfamily/Winged helix DNA-binding domain"/>
    <property type="match status" value="1"/>
</dbReference>
<dbReference type="SMART" id="SM01134">
    <property type="entry name" value="DeoRC"/>
    <property type="match status" value="1"/>
</dbReference>
<evidence type="ECO:0000259" key="4">
    <source>
        <dbReference type="PROSITE" id="PS51000"/>
    </source>
</evidence>
<organism evidence="5 6">
    <name type="scientific">Rhodovulum bhavnagarense</name>
    <dbReference type="NCBI Taxonomy" id="992286"/>
    <lineage>
        <taxon>Bacteria</taxon>
        <taxon>Pseudomonadati</taxon>
        <taxon>Pseudomonadota</taxon>
        <taxon>Alphaproteobacteria</taxon>
        <taxon>Rhodobacterales</taxon>
        <taxon>Paracoccaceae</taxon>
        <taxon>Rhodovulum</taxon>
    </lineage>
</organism>
<keyword evidence="6" id="KW-1185">Reference proteome</keyword>
<name>A0A4R2REI6_9RHOB</name>
<dbReference type="GO" id="GO:0003700">
    <property type="term" value="F:DNA-binding transcription factor activity"/>
    <property type="evidence" value="ECO:0007669"/>
    <property type="project" value="InterPro"/>
</dbReference>
<proteinExistence type="predicted"/>
<protein>
    <submittedName>
        <fullName evidence="5">DeoR family transcriptional regulator</fullName>
    </submittedName>
</protein>
<dbReference type="PANTHER" id="PTHR30363:SF4">
    <property type="entry name" value="GLYCEROL-3-PHOSPHATE REGULON REPRESSOR"/>
    <property type="match status" value="1"/>
</dbReference>
<evidence type="ECO:0000256" key="2">
    <source>
        <dbReference type="ARBA" id="ARBA00023015"/>
    </source>
</evidence>
<dbReference type="PANTHER" id="PTHR30363">
    <property type="entry name" value="HTH-TYPE TRANSCRIPTIONAL REGULATOR SRLR-RELATED"/>
    <property type="match status" value="1"/>
</dbReference>
<dbReference type="SUPFAM" id="SSF100950">
    <property type="entry name" value="NagB/RpiA/CoA transferase-like"/>
    <property type="match status" value="1"/>
</dbReference>
<dbReference type="InterPro" id="IPR050313">
    <property type="entry name" value="Carb_Metab_HTH_regulators"/>
</dbReference>
<dbReference type="Pfam" id="PF00455">
    <property type="entry name" value="DeoRC"/>
    <property type="match status" value="1"/>
</dbReference>
<comment type="caution">
    <text evidence="5">The sequence shown here is derived from an EMBL/GenBank/DDBJ whole genome shotgun (WGS) entry which is preliminary data.</text>
</comment>
<dbReference type="PRINTS" id="PR00037">
    <property type="entry name" value="HTHLACR"/>
</dbReference>
<evidence type="ECO:0000313" key="6">
    <source>
        <dbReference type="Proteomes" id="UP000295050"/>
    </source>
</evidence>